<protein>
    <submittedName>
        <fullName evidence="2">TadE-like protein</fullName>
    </submittedName>
</protein>
<evidence type="ECO:0000313" key="3">
    <source>
        <dbReference type="Proteomes" id="UP000325286"/>
    </source>
</evidence>
<name>A0A5B9QQG7_9BACT</name>
<evidence type="ECO:0000313" key="2">
    <source>
        <dbReference type="EMBL" id="QEG39900.1"/>
    </source>
</evidence>
<dbReference type="InterPro" id="IPR012495">
    <property type="entry name" value="TadE-like_dom"/>
</dbReference>
<dbReference type="AlphaFoldDB" id="A0A5B9QQG7"/>
<dbReference type="EMBL" id="CP042914">
    <property type="protein sequence ID" value="QEG39900.1"/>
    <property type="molecule type" value="Genomic_DNA"/>
</dbReference>
<accession>A0A5B9QQG7</accession>
<organism evidence="2 3">
    <name type="scientific">Roseimaritima ulvae</name>
    <dbReference type="NCBI Taxonomy" id="980254"/>
    <lineage>
        <taxon>Bacteria</taxon>
        <taxon>Pseudomonadati</taxon>
        <taxon>Planctomycetota</taxon>
        <taxon>Planctomycetia</taxon>
        <taxon>Pirellulales</taxon>
        <taxon>Pirellulaceae</taxon>
        <taxon>Roseimaritima</taxon>
    </lineage>
</organism>
<keyword evidence="3" id="KW-1185">Reference proteome</keyword>
<gene>
    <name evidence="2" type="ORF">UC8_19020</name>
</gene>
<evidence type="ECO:0000259" key="1">
    <source>
        <dbReference type="Pfam" id="PF07811"/>
    </source>
</evidence>
<reference evidence="2 3" key="1">
    <citation type="submission" date="2019-08" db="EMBL/GenBank/DDBJ databases">
        <title>Deep-cultivation of Planctomycetes and their phenomic and genomic characterization uncovers novel biology.</title>
        <authorList>
            <person name="Wiegand S."/>
            <person name="Jogler M."/>
            <person name="Boedeker C."/>
            <person name="Pinto D."/>
            <person name="Vollmers J."/>
            <person name="Rivas-Marin E."/>
            <person name="Kohn T."/>
            <person name="Peeters S.H."/>
            <person name="Heuer A."/>
            <person name="Rast P."/>
            <person name="Oberbeckmann S."/>
            <person name="Bunk B."/>
            <person name="Jeske O."/>
            <person name="Meyerdierks A."/>
            <person name="Storesund J.E."/>
            <person name="Kallscheuer N."/>
            <person name="Luecker S."/>
            <person name="Lage O.M."/>
            <person name="Pohl T."/>
            <person name="Merkel B.J."/>
            <person name="Hornburger P."/>
            <person name="Mueller R.-W."/>
            <person name="Bruemmer F."/>
            <person name="Labrenz M."/>
            <person name="Spormann A.M."/>
            <person name="Op den Camp H."/>
            <person name="Overmann J."/>
            <person name="Amann R."/>
            <person name="Jetten M.S.M."/>
            <person name="Mascher T."/>
            <person name="Medema M.H."/>
            <person name="Devos D.P."/>
            <person name="Kaster A.-K."/>
            <person name="Ovreas L."/>
            <person name="Rohde M."/>
            <person name="Galperin M.Y."/>
            <person name="Jogler C."/>
        </authorList>
    </citation>
    <scope>NUCLEOTIDE SEQUENCE [LARGE SCALE GENOMIC DNA]</scope>
    <source>
        <strain evidence="2 3">UC8</strain>
    </source>
</reference>
<dbReference type="RefSeq" id="WP_084427506.1">
    <property type="nucleotide sequence ID" value="NZ_CP042914.1"/>
</dbReference>
<sequence length="146" mass="15581">MNVPPSPSRSCLRRSAGRIAAKRRGVAAVEFAVCLPVLILLVFGAIEAASFIFLKQSLNVAAYEGCREAIRSTGSNAEAQTKAVAILDARNVRDAQVRFVSGDVAAINRGEKVVLEVSAPTRANSPLAGQFIDNRDLTARVVMVKE</sequence>
<dbReference type="Proteomes" id="UP000325286">
    <property type="component" value="Chromosome"/>
</dbReference>
<dbReference type="OrthoDB" id="276644at2"/>
<proteinExistence type="predicted"/>
<dbReference type="KEGG" id="rul:UC8_19020"/>
<feature type="domain" description="TadE-like" evidence="1">
    <location>
        <begin position="25"/>
        <end position="67"/>
    </location>
</feature>
<dbReference type="Pfam" id="PF07811">
    <property type="entry name" value="TadE"/>
    <property type="match status" value="1"/>
</dbReference>